<keyword evidence="2" id="KW-1185">Reference proteome</keyword>
<sequence length="127" mass="14609">MDRNDLLAEADDLAELILHTPELAAYRDAQAAMERNREAAHLLRKFHELREQVAEFQARRVPPMHYSYLLKETDEVLQKMEEIPEIKAYEQAQKELEELLTAVTDRLSSAVQVRDADGLAHSSHVDT</sequence>
<comment type="caution">
    <text evidence="1">The sequence shown here is derived from an EMBL/GenBank/DDBJ whole genome shotgun (WGS) entry which is preliminary data.</text>
</comment>
<name>A0ABW4JLM6_9BACL</name>
<dbReference type="Proteomes" id="UP001597079">
    <property type="component" value="Unassembled WGS sequence"/>
</dbReference>
<dbReference type="PANTHER" id="PTHR38448:SF2">
    <property type="entry name" value="REGULATORY PROTEIN YLBF"/>
    <property type="match status" value="1"/>
</dbReference>
<dbReference type="PANTHER" id="PTHR38448">
    <property type="entry name" value="REGULATORY PROTEIN YLBF-RELATED"/>
    <property type="match status" value="1"/>
</dbReference>
<dbReference type="SUPFAM" id="SSF158622">
    <property type="entry name" value="YheA/YmcA-like"/>
    <property type="match status" value="1"/>
</dbReference>
<evidence type="ECO:0000313" key="1">
    <source>
        <dbReference type="EMBL" id="MFD1677342.1"/>
    </source>
</evidence>
<accession>A0ABW4JLM6</accession>
<dbReference type="Gene3D" id="1.20.1500.10">
    <property type="entry name" value="YheA/YmcA-like"/>
    <property type="match status" value="1"/>
</dbReference>
<organism evidence="1 2">
    <name type="scientific">Alicyclobacillus fodiniaquatilis</name>
    <dbReference type="NCBI Taxonomy" id="1661150"/>
    <lineage>
        <taxon>Bacteria</taxon>
        <taxon>Bacillati</taxon>
        <taxon>Bacillota</taxon>
        <taxon>Bacilli</taxon>
        <taxon>Bacillales</taxon>
        <taxon>Alicyclobacillaceae</taxon>
        <taxon>Alicyclobacillus</taxon>
    </lineage>
</organism>
<evidence type="ECO:0000313" key="2">
    <source>
        <dbReference type="Proteomes" id="UP001597079"/>
    </source>
</evidence>
<proteinExistence type="predicted"/>
<gene>
    <name evidence="1" type="ORF">ACFSB2_21955</name>
</gene>
<dbReference type="EMBL" id="JBHUCX010000092">
    <property type="protein sequence ID" value="MFD1677342.1"/>
    <property type="molecule type" value="Genomic_DNA"/>
</dbReference>
<dbReference type="InterPro" id="IPR052767">
    <property type="entry name" value="Bact_com_dev_regulator"/>
</dbReference>
<reference evidence="2" key="1">
    <citation type="journal article" date="2019" name="Int. J. Syst. Evol. Microbiol.">
        <title>The Global Catalogue of Microorganisms (GCM) 10K type strain sequencing project: providing services to taxonomists for standard genome sequencing and annotation.</title>
        <authorList>
            <consortium name="The Broad Institute Genomics Platform"/>
            <consortium name="The Broad Institute Genome Sequencing Center for Infectious Disease"/>
            <person name="Wu L."/>
            <person name="Ma J."/>
        </authorList>
    </citation>
    <scope>NUCLEOTIDE SEQUENCE [LARGE SCALE GENOMIC DNA]</scope>
    <source>
        <strain evidence="2">CGMCC 1.12286</strain>
    </source>
</reference>
<dbReference type="InterPro" id="IPR023378">
    <property type="entry name" value="YheA/YmcA-like_dom_sf"/>
</dbReference>
<dbReference type="RefSeq" id="WP_377945244.1">
    <property type="nucleotide sequence ID" value="NZ_JBHUCX010000092.1"/>
</dbReference>
<dbReference type="InterPro" id="IPR010368">
    <property type="entry name" value="Com_YlbF"/>
</dbReference>
<dbReference type="Pfam" id="PF06133">
    <property type="entry name" value="Com_YlbF"/>
    <property type="match status" value="1"/>
</dbReference>
<protein>
    <submittedName>
        <fullName evidence="1">YlbF family regulator</fullName>
    </submittedName>
</protein>